<reference evidence="2 3" key="1">
    <citation type="journal article" date="2012" name="Stand. Genomic Sci.">
        <title>Complete genome sequence of the melanogenic marine bacterium Marinomonas mediterranea type strain (MMB-1(T)).</title>
        <authorList>
            <person name="Lucas-Elio P."/>
            <person name="Goodwin L."/>
            <person name="Woyke T."/>
            <person name="Pitluck S."/>
            <person name="Nolan M."/>
            <person name="Kyrpides N.C."/>
            <person name="Detter J.C."/>
            <person name="Copeland A."/>
            <person name="Teshima H."/>
            <person name="Bruce D."/>
            <person name="Detter C."/>
            <person name="Tapia R."/>
            <person name="Han S."/>
            <person name="Land M.L."/>
            <person name="Ivanova N."/>
            <person name="Mikhailova N."/>
            <person name="Johnston A.W."/>
            <person name="Sanchez-Amat A."/>
        </authorList>
    </citation>
    <scope>NUCLEOTIDE SEQUENCE [LARGE SCALE GENOMIC DNA]</scope>
    <source>
        <strain evidence="3">ATCC 700492 / JCM 21426 / NBRC 103028 / MMB-1</strain>
    </source>
</reference>
<sequence>MIWALPSALALLIKCYLFFYSNVSKQKYFYYFLLATLFLNAIELLCFFRLGYDFLLLKFYYCSAIFVALYLLVVCTEISGVFRILQNIISPLIAYLLSAGILFSDLLISGYQLLPNGSITRITGNYYIVFQLYILISLFLAISALIIGIAKGGVLTKKRCTVAILSFAPFITIAVLIVILMQLGYKLNMAGFLSLANCVMLFAFISLTDKHKLFVMMKFVPFSKERKFHLELRSILIRFSLPASGKSVDMKQLLKEVEELVVKHTSQYFDTQKEVARILNISESSLSRKLPKREKS</sequence>
<organism evidence="2 3">
    <name type="scientific">Marinomonas mediterranea (strain ATCC 700492 / JCM 21426 / NBRC 103028 / MMB-1)</name>
    <dbReference type="NCBI Taxonomy" id="717774"/>
    <lineage>
        <taxon>Bacteria</taxon>
        <taxon>Pseudomonadati</taxon>
        <taxon>Pseudomonadota</taxon>
        <taxon>Gammaproteobacteria</taxon>
        <taxon>Oceanospirillales</taxon>
        <taxon>Oceanospirillaceae</taxon>
        <taxon>Marinomonas</taxon>
    </lineage>
</organism>
<feature type="transmembrane region" description="Helical" evidence="1">
    <location>
        <begin position="162"/>
        <end position="183"/>
    </location>
</feature>
<feature type="transmembrane region" description="Helical" evidence="1">
    <location>
        <begin position="126"/>
        <end position="150"/>
    </location>
</feature>
<name>F2JW99_MARM1</name>
<feature type="transmembrane region" description="Helical" evidence="1">
    <location>
        <begin position="6"/>
        <end position="23"/>
    </location>
</feature>
<feature type="transmembrane region" description="Helical" evidence="1">
    <location>
        <begin position="92"/>
        <end position="114"/>
    </location>
</feature>
<dbReference type="HOGENOM" id="CLU_945952_0_0_6"/>
<evidence type="ECO:0000313" key="2">
    <source>
        <dbReference type="EMBL" id="ADZ89487.1"/>
    </source>
</evidence>
<evidence type="ECO:0000313" key="3">
    <source>
        <dbReference type="Proteomes" id="UP000001062"/>
    </source>
</evidence>
<keyword evidence="3" id="KW-1185">Reference proteome</keyword>
<dbReference type="EMBL" id="CP002583">
    <property type="protein sequence ID" value="ADZ89487.1"/>
    <property type="molecule type" value="Genomic_DNA"/>
</dbReference>
<dbReference type="eggNOG" id="COG2204">
    <property type="taxonomic scope" value="Bacteria"/>
</dbReference>
<dbReference type="PATRIC" id="fig|717774.3.peg.187"/>
<dbReference type="KEGG" id="mme:Marme_0183"/>
<feature type="transmembrane region" description="Helical" evidence="1">
    <location>
        <begin position="58"/>
        <end position="85"/>
    </location>
</feature>
<dbReference type="Proteomes" id="UP000001062">
    <property type="component" value="Chromosome"/>
</dbReference>
<evidence type="ECO:0000256" key="1">
    <source>
        <dbReference type="SAM" id="Phobius"/>
    </source>
</evidence>
<feature type="transmembrane region" description="Helical" evidence="1">
    <location>
        <begin position="189"/>
        <end position="208"/>
    </location>
</feature>
<dbReference type="STRING" id="717774.Marme_0183"/>
<dbReference type="OrthoDB" id="6103684at2"/>
<keyword evidence="1" id="KW-0472">Membrane</keyword>
<protein>
    <recommendedName>
        <fullName evidence="4">Histidine kinase N-terminal 7TM region domain-containing protein</fullName>
    </recommendedName>
</protein>
<proteinExistence type="predicted"/>
<evidence type="ECO:0008006" key="4">
    <source>
        <dbReference type="Google" id="ProtNLM"/>
    </source>
</evidence>
<feature type="transmembrane region" description="Helical" evidence="1">
    <location>
        <begin position="30"/>
        <end position="52"/>
    </location>
</feature>
<keyword evidence="1" id="KW-0812">Transmembrane</keyword>
<accession>F2JW99</accession>
<dbReference type="AlphaFoldDB" id="F2JW99"/>
<keyword evidence="1" id="KW-1133">Transmembrane helix</keyword>
<gene>
    <name evidence="2" type="ordered locus">Marme_0183</name>
</gene>